<keyword evidence="9" id="KW-0686">Riboflavin biosynthesis</keyword>
<dbReference type="Gene3D" id="3.40.140.10">
    <property type="entry name" value="Cytidine Deaminase, domain 2"/>
    <property type="match status" value="1"/>
</dbReference>
<name>A0ABQ0SGF0_NOVHA</name>
<comment type="pathway">
    <text evidence="3">Cofactor biosynthesis; riboflavin biosynthesis; 5-amino-6-(D-ribitylamino)uracil from GTP: step 3/4.</text>
</comment>
<comment type="caution">
    <text evidence="14">The sequence shown here is derived from an EMBL/GenBank/DDBJ whole genome shotgun (WGS) entry which is preliminary data.</text>
</comment>
<keyword evidence="15" id="KW-1185">Reference proteome</keyword>
<evidence type="ECO:0000259" key="13">
    <source>
        <dbReference type="PROSITE" id="PS51747"/>
    </source>
</evidence>
<dbReference type="SUPFAM" id="SSF53927">
    <property type="entry name" value="Cytidine deaminase-like"/>
    <property type="match status" value="1"/>
</dbReference>
<comment type="function">
    <text evidence="1">Converts 2,5-diamino-6-(ribosylamino)-4(3h)-pyrimidinone 5'-phosphate into 5-amino-6-(ribosylamino)-2,4(1h,3h)-pyrimidinedione 5'-phosphate.</text>
</comment>
<dbReference type="Gene3D" id="3.40.430.10">
    <property type="entry name" value="Dihydrofolate Reductase, subunit A"/>
    <property type="match status" value="1"/>
</dbReference>
<comment type="similarity">
    <text evidence="5">In the C-terminal section; belongs to the HTP reductase family.</text>
</comment>
<proteinExistence type="inferred from homology"/>
<evidence type="ECO:0000256" key="12">
    <source>
        <dbReference type="ARBA" id="ARBA00023268"/>
    </source>
</evidence>
<evidence type="ECO:0000313" key="14">
    <source>
        <dbReference type="EMBL" id="GEC64411.1"/>
    </source>
</evidence>
<gene>
    <name evidence="14" type="ORF">GHA01_22600</name>
</gene>
<evidence type="ECO:0000256" key="11">
    <source>
        <dbReference type="ARBA" id="ARBA00022833"/>
    </source>
</evidence>
<dbReference type="EC" id="1.1.1.193" evidence="7"/>
<feature type="domain" description="CMP/dCMP-type deaminase" evidence="13">
    <location>
        <begin position="25"/>
        <end position="150"/>
    </location>
</feature>
<dbReference type="InterPro" id="IPR016193">
    <property type="entry name" value="Cytidine_deaminase-like"/>
</dbReference>
<dbReference type="InterPro" id="IPR024072">
    <property type="entry name" value="DHFR-like_dom_sf"/>
</dbReference>
<evidence type="ECO:0000256" key="10">
    <source>
        <dbReference type="ARBA" id="ARBA00022723"/>
    </source>
</evidence>
<evidence type="ECO:0000256" key="7">
    <source>
        <dbReference type="ARBA" id="ARBA00013173"/>
    </source>
</evidence>
<organism evidence="14 15">
    <name type="scientific">Novacetimonas hansenii</name>
    <name type="common">Komagataeibacter hansenii</name>
    <dbReference type="NCBI Taxonomy" id="436"/>
    <lineage>
        <taxon>Bacteria</taxon>
        <taxon>Pseudomonadati</taxon>
        <taxon>Pseudomonadota</taxon>
        <taxon>Alphaproteobacteria</taxon>
        <taxon>Acetobacterales</taxon>
        <taxon>Acetobacteraceae</taxon>
        <taxon>Novacetimonas</taxon>
    </lineage>
</organism>
<protein>
    <recommendedName>
        <fullName evidence="8">Riboflavin biosynthesis protein RibD</fullName>
        <ecNumber evidence="7">1.1.1.193</ecNumber>
        <ecNumber evidence="6">3.5.4.26</ecNumber>
    </recommendedName>
</protein>
<dbReference type="Pfam" id="PF01872">
    <property type="entry name" value="RibD_C"/>
    <property type="match status" value="1"/>
</dbReference>
<keyword evidence="12" id="KW-0511">Multifunctional enzyme</keyword>
<dbReference type="NCBIfam" id="TIGR00326">
    <property type="entry name" value="eubact_ribD"/>
    <property type="match status" value="1"/>
</dbReference>
<evidence type="ECO:0000256" key="4">
    <source>
        <dbReference type="ARBA" id="ARBA00005259"/>
    </source>
</evidence>
<dbReference type="Proteomes" id="UP000319478">
    <property type="component" value="Unassembled WGS sequence"/>
</dbReference>
<evidence type="ECO:0000256" key="9">
    <source>
        <dbReference type="ARBA" id="ARBA00022619"/>
    </source>
</evidence>
<evidence type="ECO:0000256" key="3">
    <source>
        <dbReference type="ARBA" id="ARBA00004910"/>
    </source>
</evidence>
<sequence length="364" mass="38531">MESIVVDMSAGHARTGTRAGGLPPHIERAFRAAVADAVRHVGATAPNPPVGCAILDAAGTILCTGAHHRAGTPHAEARAIALCRERGLIERAHTIVVTLEPCNHTGRTGPCSQAIMHTPIRTVWIGATDPNPNVAGGGADFLRDHGCDVRLLSDMGTYDAAELARLCRGLITPFAHLARTGRAWVTVKQAVDATGSMRPPAGRTTFTSATALDLAHRLRRATDAVVTATGTITADRPGLDVRRVPDHPGRASRLLVICTTRGQVDEQYATQARARGFDVRTCTDIRHLPDLLGRAGAMWALVEAGPGLLSAIREHATWDDWLTVTVCPDGTEAMEVSVRTGGDTPLCLFPELDIPKGATCFQGS</sequence>
<evidence type="ECO:0000256" key="8">
    <source>
        <dbReference type="ARBA" id="ARBA00019930"/>
    </source>
</evidence>
<dbReference type="InterPro" id="IPR002125">
    <property type="entry name" value="CMP_dCMP_dom"/>
</dbReference>
<dbReference type="Pfam" id="PF00383">
    <property type="entry name" value="dCMP_cyt_deam_1"/>
    <property type="match status" value="1"/>
</dbReference>
<evidence type="ECO:0000313" key="15">
    <source>
        <dbReference type="Proteomes" id="UP000319478"/>
    </source>
</evidence>
<dbReference type="CDD" id="cd01284">
    <property type="entry name" value="Riboflavin_deaminase-reductase"/>
    <property type="match status" value="1"/>
</dbReference>
<dbReference type="SUPFAM" id="SSF53597">
    <property type="entry name" value="Dihydrofolate reductase-like"/>
    <property type="match status" value="1"/>
</dbReference>
<evidence type="ECO:0000256" key="2">
    <source>
        <dbReference type="ARBA" id="ARBA00004882"/>
    </source>
</evidence>
<evidence type="ECO:0000256" key="6">
    <source>
        <dbReference type="ARBA" id="ARBA00012766"/>
    </source>
</evidence>
<evidence type="ECO:0000256" key="1">
    <source>
        <dbReference type="ARBA" id="ARBA00002151"/>
    </source>
</evidence>
<keyword evidence="11" id="KW-0862">Zinc</keyword>
<keyword evidence="10" id="KW-0479">Metal-binding</keyword>
<comment type="similarity">
    <text evidence="4">In the N-terminal section; belongs to the cytidine and deoxycytidylate deaminase family.</text>
</comment>
<dbReference type="InterPro" id="IPR004794">
    <property type="entry name" value="Eubact_RibD"/>
</dbReference>
<dbReference type="InterPro" id="IPR002734">
    <property type="entry name" value="RibDG_C"/>
</dbReference>
<reference evidence="14 15" key="1">
    <citation type="submission" date="2019-06" db="EMBL/GenBank/DDBJ databases">
        <title>Whole genome shotgun sequence of Komagataeibacter hansenii NBRC 14820.</title>
        <authorList>
            <person name="Hosoyama A."/>
            <person name="Uohara A."/>
            <person name="Ohji S."/>
            <person name="Ichikawa N."/>
        </authorList>
    </citation>
    <scope>NUCLEOTIDE SEQUENCE [LARGE SCALE GENOMIC DNA]</scope>
    <source>
        <strain evidence="14 15">NBRC 14820</strain>
    </source>
</reference>
<comment type="pathway">
    <text evidence="2">Cofactor biosynthesis; riboflavin biosynthesis; 5-amino-6-(D-ribitylamino)uracil from GTP: step 2/4.</text>
</comment>
<dbReference type="EMBL" id="BJNN01000119">
    <property type="protein sequence ID" value="GEC64411.1"/>
    <property type="molecule type" value="Genomic_DNA"/>
</dbReference>
<dbReference type="InterPro" id="IPR016192">
    <property type="entry name" value="APOBEC/CMP_deaminase_Zn-bd"/>
</dbReference>
<dbReference type="PROSITE" id="PS51747">
    <property type="entry name" value="CYT_DCMP_DEAMINASES_2"/>
    <property type="match status" value="1"/>
</dbReference>
<evidence type="ECO:0000256" key="5">
    <source>
        <dbReference type="ARBA" id="ARBA00007417"/>
    </source>
</evidence>
<accession>A0ABQ0SGF0</accession>
<dbReference type="EC" id="3.5.4.26" evidence="6"/>
<dbReference type="PROSITE" id="PS00903">
    <property type="entry name" value="CYT_DCMP_DEAMINASES_1"/>
    <property type="match status" value="1"/>
</dbReference>